<dbReference type="GO" id="GO:0004175">
    <property type="term" value="F:endopeptidase activity"/>
    <property type="evidence" value="ECO:0007669"/>
    <property type="project" value="UniProtKB-ARBA"/>
</dbReference>
<proteinExistence type="predicted"/>
<feature type="transmembrane region" description="Helical" evidence="2">
    <location>
        <begin position="68"/>
        <end position="86"/>
    </location>
</feature>
<feature type="transmembrane region" description="Helical" evidence="2">
    <location>
        <begin position="171"/>
        <end position="189"/>
    </location>
</feature>
<evidence type="ECO:0000256" key="2">
    <source>
        <dbReference type="SAM" id="Phobius"/>
    </source>
</evidence>
<dbReference type="PANTHER" id="PTHR35797">
    <property type="entry name" value="PROTEASE-RELATED"/>
    <property type="match status" value="1"/>
</dbReference>
<feature type="region of interest" description="Disordered" evidence="1">
    <location>
        <begin position="11"/>
        <end position="54"/>
    </location>
</feature>
<feature type="transmembrane region" description="Helical" evidence="2">
    <location>
        <begin position="210"/>
        <end position="229"/>
    </location>
</feature>
<feature type="domain" description="CAAX prenyl protease 2/Lysostaphin resistance protein A-like" evidence="3">
    <location>
        <begin position="176"/>
        <end position="279"/>
    </location>
</feature>
<dbReference type="Proteomes" id="UP000239874">
    <property type="component" value="Unassembled WGS sequence"/>
</dbReference>
<sequence>MIAGGITPVVGQSFPPTTPTADRIGRHRFRPPTPQARPGPPGLERASDSGPRQAGLWGRPVPARTIQFFALAYALTWVVWLPMLLAPDRLQVLHYVGSLGPLVAAFVMRSRTGGAPAVRELLNQMGRWRVPLRWWLFAIGFPLALFAVGALVSALLGDPVEWSRFLGSKEYADVGIWLVAIEIAFFGYGEETGWRGYAIPSLEDAGWTSYGATTLFAVAWAGWHLPLFFYPHGLATMGLLMIPGWLISILFGAYLTTFLFNNARASILIVAVFHGMVDIVSISRAATLIAVNAGLIAAAVLVAIRYSPTLRISAAAQSPSATVDGHDSHPRR</sequence>
<reference evidence="4 5" key="1">
    <citation type="submission" date="2018-02" db="EMBL/GenBank/DDBJ databases">
        <title>8 Nocardia nova and 1 Nocardia cyriacigeorgica strain used for evolution to TMP-SMX.</title>
        <authorList>
            <person name="Mehta H."/>
            <person name="Weng J."/>
            <person name="Shamoo Y."/>
        </authorList>
    </citation>
    <scope>NUCLEOTIDE SEQUENCE [LARGE SCALE GENOMIC DNA]</scope>
    <source>
        <strain evidence="4 5">MDA3139</strain>
    </source>
</reference>
<dbReference type="InterPro" id="IPR003675">
    <property type="entry name" value="Rce1/LyrA-like_dom"/>
</dbReference>
<evidence type="ECO:0000259" key="3">
    <source>
        <dbReference type="Pfam" id="PF02517"/>
    </source>
</evidence>
<evidence type="ECO:0000256" key="1">
    <source>
        <dbReference type="SAM" id="MobiDB-lite"/>
    </source>
</evidence>
<gene>
    <name evidence="4" type="ORF">C5E45_10160</name>
</gene>
<protein>
    <recommendedName>
        <fullName evidence="3">CAAX prenyl protease 2/Lysostaphin resistance protein A-like domain-containing protein</fullName>
    </recommendedName>
</protein>
<keyword evidence="2" id="KW-0812">Transmembrane</keyword>
<feature type="transmembrane region" description="Helical" evidence="2">
    <location>
        <begin position="235"/>
        <end position="256"/>
    </location>
</feature>
<organism evidence="4 5">
    <name type="scientific">Nocardia nova</name>
    <dbReference type="NCBI Taxonomy" id="37330"/>
    <lineage>
        <taxon>Bacteria</taxon>
        <taxon>Bacillati</taxon>
        <taxon>Actinomycetota</taxon>
        <taxon>Actinomycetes</taxon>
        <taxon>Mycobacteriales</taxon>
        <taxon>Nocardiaceae</taxon>
        <taxon>Nocardia</taxon>
    </lineage>
</organism>
<keyword evidence="2" id="KW-1133">Transmembrane helix</keyword>
<accession>A0A2S6ATR8</accession>
<dbReference type="InterPro" id="IPR042150">
    <property type="entry name" value="MmRce1-like"/>
</dbReference>
<dbReference type="AlphaFoldDB" id="A0A2S6ATR8"/>
<dbReference type="Pfam" id="PF02517">
    <property type="entry name" value="Rce1-like"/>
    <property type="match status" value="1"/>
</dbReference>
<feature type="transmembrane region" description="Helical" evidence="2">
    <location>
        <begin position="288"/>
        <end position="306"/>
    </location>
</feature>
<evidence type="ECO:0000313" key="5">
    <source>
        <dbReference type="Proteomes" id="UP000239874"/>
    </source>
</evidence>
<dbReference type="GO" id="GO:0080120">
    <property type="term" value="P:CAAX-box protein maturation"/>
    <property type="evidence" value="ECO:0007669"/>
    <property type="project" value="UniProtKB-ARBA"/>
</dbReference>
<dbReference type="PANTHER" id="PTHR35797:SF1">
    <property type="entry name" value="PROTEASE"/>
    <property type="match status" value="1"/>
</dbReference>
<evidence type="ECO:0000313" key="4">
    <source>
        <dbReference type="EMBL" id="PPJ38578.1"/>
    </source>
</evidence>
<feature type="compositionally biased region" description="Pro residues" evidence="1">
    <location>
        <begin position="31"/>
        <end position="41"/>
    </location>
</feature>
<comment type="caution">
    <text evidence="4">The sequence shown here is derived from an EMBL/GenBank/DDBJ whole genome shotgun (WGS) entry which is preliminary data.</text>
</comment>
<dbReference type="EMBL" id="PSZC01000005">
    <property type="protein sequence ID" value="PPJ38578.1"/>
    <property type="molecule type" value="Genomic_DNA"/>
</dbReference>
<feature type="transmembrane region" description="Helical" evidence="2">
    <location>
        <begin position="92"/>
        <end position="111"/>
    </location>
</feature>
<feature type="transmembrane region" description="Helical" evidence="2">
    <location>
        <begin position="132"/>
        <end position="156"/>
    </location>
</feature>
<name>A0A2S6ATR8_9NOCA</name>
<keyword evidence="2" id="KW-0472">Membrane</keyword>